<evidence type="ECO:0000256" key="1">
    <source>
        <dbReference type="SAM" id="MobiDB-lite"/>
    </source>
</evidence>
<feature type="domain" description="HTH APSES-type" evidence="2">
    <location>
        <begin position="1030"/>
        <end position="1137"/>
    </location>
</feature>
<protein>
    <recommendedName>
        <fullName evidence="2">HTH APSES-type domain-containing protein</fullName>
    </recommendedName>
</protein>
<evidence type="ECO:0000313" key="4">
    <source>
        <dbReference type="Proteomes" id="UP000187429"/>
    </source>
</evidence>
<name>A0A1R1YTL0_9FUNG</name>
<dbReference type="GO" id="GO:0003677">
    <property type="term" value="F:DNA binding"/>
    <property type="evidence" value="ECO:0007669"/>
    <property type="project" value="InterPro"/>
</dbReference>
<dbReference type="Pfam" id="PF25318">
    <property type="entry name" value="WHD_GDS1"/>
    <property type="match status" value="1"/>
</dbReference>
<feature type="compositionally biased region" description="Low complexity" evidence="1">
    <location>
        <begin position="657"/>
        <end position="669"/>
    </location>
</feature>
<dbReference type="Proteomes" id="UP000187429">
    <property type="component" value="Unassembled WGS sequence"/>
</dbReference>
<dbReference type="InterPro" id="IPR003163">
    <property type="entry name" value="Tscrpt_reg_HTH_APSES-type"/>
</dbReference>
<feature type="region of interest" description="Disordered" evidence="1">
    <location>
        <begin position="285"/>
        <end position="323"/>
    </location>
</feature>
<dbReference type="OrthoDB" id="5597783at2759"/>
<proteinExistence type="predicted"/>
<feature type="region of interest" description="Disordered" evidence="1">
    <location>
        <begin position="207"/>
        <end position="226"/>
    </location>
</feature>
<feature type="region of interest" description="Disordered" evidence="1">
    <location>
        <begin position="1338"/>
        <end position="1362"/>
    </location>
</feature>
<dbReference type="EMBL" id="LSSM01000054">
    <property type="protein sequence ID" value="OMJ30223.1"/>
    <property type="molecule type" value="Genomic_DNA"/>
</dbReference>
<dbReference type="InterPro" id="IPR057511">
    <property type="entry name" value="WH_GDS1"/>
</dbReference>
<evidence type="ECO:0000313" key="3">
    <source>
        <dbReference type="EMBL" id="OMJ30223.1"/>
    </source>
</evidence>
<dbReference type="Gene3D" id="3.10.260.10">
    <property type="entry name" value="Transcription regulator HTH, APSES-type DNA-binding domain"/>
    <property type="match status" value="1"/>
</dbReference>
<reference evidence="4" key="1">
    <citation type="submission" date="2017-01" db="EMBL/GenBank/DDBJ databases">
        <authorList>
            <person name="Wang Y."/>
            <person name="White M."/>
            <person name="Kvist S."/>
            <person name="Moncalvo J.-M."/>
        </authorList>
    </citation>
    <scope>NUCLEOTIDE SEQUENCE [LARGE SCALE GENOMIC DNA]</scope>
    <source>
        <strain evidence="4">ID-206-W2</strain>
    </source>
</reference>
<feature type="compositionally biased region" description="Polar residues" evidence="1">
    <location>
        <begin position="670"/>
        <end position="689"/>
    </location>
</feature>
<feature type="compositionally biased region" description="Low complexity" evidence="1">
    <location>
        <begin position="285"/>
        <end position="298"/>
    </location>
</feature>
<feature type="region of interest" description="Disordered" evidence="1">
    <location>
        <begin position="657"/>
        <end position="708"/>
    </location>
</feature>
<dbReference type="InterPro" id="IPR036887">
    <property type="entry name" value="HTH_APSES_sf"/>
</dbReference>
<comment type="caution">
    <text evidence="3">The sequence shown here is derived from an EMBL/GenBank/DDBJ whole genome shotgun (WGS) entry which is preliminary data.</text>
</comment>
<evidence type="ECO:0000259" key="2">
    <source>
        <dbReference type="PROSITE" id="PS51299"/>
    </source>
</evidence>
<feature type="compositionally biased region" description="Polar residues" evidence="1">
    <location>
        <begin position="698"/>
        <end position="707"/>
    </location>
</feature>
<feature type="compositionally biased region" description="Basic and acidic residues" evidence="1">
    <location>
        <begin position="1340"/>
        <end position="1361"/>
    </location>
</feature>
<accession>A0A1R1YTL0</accession>
<feature type="compositionally biased region" description="Polar residues" evidence="1">
    <location>
        <begin position="1034"/>
        <end position="1043"/>
    </location>
</feature>
<organism evidence="3 4">
    <name type="scientific">Smittium culicis</name>
    <dbReference type="NCBI Taxonomy" id="133412"/>
    <lineage>
        <taxon>Eukaryota</taxon>
        <taxon>Fungi</taxon>
        <taxon>Fungi incertae sedis</taxon>
        <taxon>Zoopagomycota</taxon>
        <taxon>Kickxellomycotina</taxon>
        <taxon>Harpellomycetes</taxon>
        <taxon>Harpellales</taxon>
        <taxon>Legeriomycetaceae</taxon>
        <taxon>Smittium</taxon>
    </lineage>
</organism>
<dbReference type="SUPFAM" id="SSF54616">
    <property type="entry name" value="DNA-binding domain of Mlu1-box binding protein MBP1"/>
    <property type="match status" value="1"/>
</dbReference>
<dbReference type="PROSITE" id="PS51299">
    <property type="entry name" value="HTH_APSES"/>
    <property type="match status" value="1"/>
</dbReference>
<gene>
    <name evidence="3" type="ORF">AYI69_g240</name>
</gene>
<feature type="compositionally biased region" description="Polar residues" evidence="1">
    <location>
        <begin position="9"/>
        <end position="21"/>
    </location>
</feature>
<feature type="compositionally biased region" description="Basic and acidic residues" evidence="1">
    <location>
        <begin position="1019"/>
        <end position="1028"/>
    </location>
</feature>
<sequence length="1399" mass="155475">MKERLDSILDTQNKPNSSNINIAEHDSDSKTNIINHTHSINSLSKNSQFSPIQLSTPKASKRKINTLPENSKLKASKFDSSNKKKNSTIQEYSFDYKILYPDDSRDKVFIAILKALVLVKNKPCAPKELSNIIIQNNLTVLGGATPYATVSSRISQHFKRVSSSNFPRESILGRVSNSDNPRKILYYLLPQSKKNSFFAPSVDASKESSSLSKHDSPFTSDFKLPNKHIDEPTDSVSIRLMNNPGNKVLPIYNNRSKFSSKAQTSSLKSSFTESLLNYKLSNLKKSSSPNFSDSKSTKNFNHSKPAPKSHLNSKEKPSNSSGILKLKIKIKPTAILNKENTYTSPTNTPNTKIQFTDIDSKILLNSNLSDKLVPAPIDSLHINSLSARNSQSDLLNSKSISSDPLNPLSLLFNTKSNNHSSKYKLYKSPTITSNFLAGSPDKYYSLPAKSKRKIYSSADNDDSSDHEFYESTPIFDTDASLLNIDLKRHKPKQGRGKWLPKPINTLNTCNSIDNQHTKFSPEIYTTTDLIENEHAPYSSKFDCSGNLNINELGSSQLDKNKIIDINQNSPDKLSHFTSDSVNKSSNSFLKINKNSSDKTLSSCGSFFYPEHPQSPTPKKHNLDINITGNEEDYIYFKDPSPQISKLSSLSRSLGSVHSPSSLKISKSNSNTFSNKQYPSDSDIPSSVKSFQPKPAPYNKNQAESLPNSFKVDDSDSIFDIKLTKNPKTGIIANKNSLKDNELGLSVSYSPILSNELYEPGLISLSEIDSLWNDSNLKLKEGNEFIDAVNEVVAQNTIKDSKSPSRSLFDVDKFELYSSTNSKALADDLEFPPNNILRVTTSGLENANLNHTSSKSPKSLPNSSVYSKSSFFDTDSRKTSLSNDTCTNKLSQSISVNKINGSNPSTNDISTKLDNGSALKTSNSSNAIIHTSVNTNFIQTKPPIHPNLNSETQPSFCNPSQEKRELVCEFNWDNDISIPSSSSVVPTTFKISPPTVLTIIETVPVYMTLLSRSYSSHKIEQNSRHHSENLEPYSDNPSLQNSKNYKPKSKVFKLLRLVENGYVNASSLLEAGGVTSEQERNIVLSLEVGRFKWRRPESQLSGTWVPLSRARALSATCSLTNRVGVFLNDNLESYFPSPLPSSFIRHIIMPYLVPELLPSIISNKLDTSPVKNVLPPISQNPSLIQPTSNNGPLNNTRIISIEQPNIVQPLDFSRFDSKDSLPKNSHPSIINNQFGSHGLLSNTNQFSNLTNISPSVNSFINTTNNKPEILAKICTEKIQSNFAASITPTVPSKTDNAKTSLTKNQRISISTTDSNLDHFQQMLNKINQNISTLINKKKLKEQKSNSDEKASEKSNKPLEAKTKIINRFNPQRLLELKDILEKSSAFRLNRKNQSINKSPN</sequence>
<feature type="region of interest" description="Disordered" evidence="1">
    <location>
        <begin position="1"/>
        <end position="26"/>
    </location>
</feature>
<keyword evidence="4" id="KW-1185">Reference proteome</keyword>
<feature type="region of interest" description="Disordered" evidence="1">
    <location>
        <begin position="1019"/>
        <end position="1043"/>
    </location>
</feature>